<dbReference type="AlphaFoldDB" id="A0A7V8FRQ3"/>
<dbReference type="InterPro" id="IPR023058">
    <property type="entry name" value="PPIase_PpiC_CS"/>
</dbReference>
<proteinExistence type="inferred from homology"/>
<keyword evidence="5 7" id="KW-0143">Chaperone</keyword>
<feature type="domain" description="PpiC" evidence="8">
    <location>
        <begin position="207"/>
        <end position="311"/>
    </location>
</feature>
<feature type="signal peptide" evidence="7">
    <location>
        <begin position="1"/>
        <end position="23"/>
    </location>
</feature>
<comment type="function">
    <text evidence="7">Chaperone involved in the correct folding and assembly of outer membrane proteins. Recognizes specific patterns of aromatic residues and the orientation of their side chains, which are found more frequently in integral outer membrane proteins. May act in both early periplasmic and late outer membrane-associated steps of protein maturation.</text>
</comment>
<dbReference type="InterPro" id="IPR050280">
    <property type="entry name" value="OMP_Chaperone_SurA"/>
</dbReference>
<feature type="domain" description="PpiC" evidence="8">
    <location>
        <begin position="323"/>
        <end position="422"/>
    </location>
</feature>
<accession>A0A7V8FRQ3</accession>
<comment type="caution">
    <text evidence="9">The sequence shown here is derived from an EMBL/GenBank/DDBJ whole genome shotgun (WGS) entry which is preliminary data.</text>
</comment>
<dbReference type="GO" id="GO:0030288">
    <property type="term" value="C:outer membrane-bounded periplasmic space"/>
    <property type="evidence" value="ECO:0007669"/>
    <property type="project" value="InterPro"/>
</dbReference>
<dbReference type="HAMAP" id="MF_01183">
    <property type="entry name" value="Chaperone_SurA"/>
    <property type="match status" value="1"/>
</dbReference>
<evidence type="ECO:0000256" key="1">
    <source>
        <dbReference type="ARBA" id="ARBA00022729"/>
    </source>
</evidence>
<dbReference type="PROSITE" id="PS50198">
    <property type="entry name" value="PPIC_PPIASE_2"/>
    <property type="match status" value="2"/>
</dbReference>
<dbReference type="Pfam" id="PF00639">
    <property type="entry name" value="Rotamase"/>
    <property type="match status" value="2"/>
</dbReference>
<dbReference type="InterPro" id="IPR027304">
    <property type="entry name" value="Trigger_fact/SurA_dom_sf"/>
</dbReference>
<evidence type="ECO:0000256" key="6">
    <source>
        <dbReference type="ARBA" id="ARBA00023235"/>
    </source>
</evidence>
<keyword evidence="4 7" id="KW-0697">Rotamase</keyword>
<evidence type="ECO:0000256" key="5">
    <source>
        <dbReference type="ARBA" id="ARBA00023186"/>
    </source>
</evidence>
<evidence type="ECO:0000256" key="2">
    <source>
        <dbReference type="ARBA" id="ARBA00022737"/>
    </source>
</evidence>
<dbReference type="EMBL" id="WNDQ01000004">
    <property type="protein sequence ID" value="KAF1023464.1"/>
    <property type="molecule type" value="Genomic_DNA"/>
</dbReference>
<evidence type="ECO:0000256" key="4">
    <source>
        <dbReference type="ARBA" id="ARBA00023110"/>
    </source>
</evidence>
<dbReference type="PROSITE" id="PS01096">
    <property type="entry name" value="PPIC_PPIASE_1"/>
    <property type="match status" value="1"/>
</dbReference>
<dbReference type="GO" id="GO:0051082">
    <property type="term" value="F:unfolded protein binding"/>
    <property type="evidence" value="ECO:0007669"/>
    <property type="project" value="UniProtKB-UniRule"/>
</dbReference>
<name>A0A7V8FRQ3_9BURK</name>
<dbReference type="InterPro" id="IPR046357">
    <property type="entry name" value="PPIase_dom_sf"/>
</dbReference>
<dbReference type="Gene3D" id="1.10.4030.10">
    <property type="entry name" value="Porin chaperone SurA, peptide-binding domain"/>
    <property type="match status" value="1"/>
</dbReference>
<organism evidence="9 10">
    <name type="scientific">Paracidovorax wautersii</name>
    <dbReference type="NCBI Taxonomy" id="1177982"/>
    <lineage>
        <taxon>Bacteria</taxon>
        <taxon>Pseudomonadati</taxon>
        <taxon>Pseudomonadota</taxon>
        <taxon>Betaproteobacteria</taxon>
        <taxon>Burkholderiales</taxon>
        <taxon>Comamonadaceae</taxon>
        <taxon>Paracidovorax</taxon>
    </lineage>
</organism>
<dbReference type="GO" id="GO:0050821">
    <property type="term" value="P:protein stabilization"/>
    <property type="evidence" value="ECO:0007669"/>
    <property type="project" value="InterPro"/>
</dbReference>
<evidence type="ECO:0000313" key="9">
    <source>
        <dbReference type="EMBL" id="KAF1023464.1"/>
    </source>
</evidence>
<dbReference type="Gene3D" id="3.10.50.40">
    <property type="match status" value="2"/>
</dbReference>
<dbReference type="SUPFAM" id="SSF54534">
    <property type="entry name" value="FKBP-like"/>
    <property type="match status" value="2"/>
</dbReference>
<sequence precursor="true">MTNKLSLAILAFCMACAATVAHAQGLRSGGLGGGAAPSTTTGFGLPSLGAPPAANVTREADYIVALVNSEPITRNQLEQAVARVRQQAEGQQQLPPDRVLYPQVLEQLINTRVELQSAKDMGITINDAMVDQVALNIARQNNINDLTELRRRVEGDGMTWSGFRANLREQLTLSRVREQAQSSRTQVSEREIDDYLAAHRQEQQAAANQVNLAQILVAVPENASADQVARLQAKAQGLADQARQPNADFAALARANSDGSAVDREQGGAMGLRPADRYPDLFIDNTRSLPVGGVAGPVRSGAGFHILKVLERPSANVSGGVVVTQTHARHILLRPDAQLTEAQAVTRLGQMRDAILAGRADFATLARQQSQDGSAAEGGDLGWANPGQFVPEFEQALNRLDAGQISEPLVSRFGVHLIQVIERRQGTVSEREQRESVRAILREQKADESYSEWMREIRSRAFVEYRNAPGSAP</sequence>
<dbReference type="GO" id="GO:0042277">
    <property type="term" value="F:peptide binding"/>
    <property type="evidence" value="ECO:0007669"/>
    <property type="project" value="InterPro"/>
</dbReference>
<comment type="catalytic activity">
    <reaction evidence="7">
        <text>[protein]-peptidylproline (omega=180) = [protein]-peptidylproline (omega=0)</text>
        <dbReference type="Rhea" id="RHEA:16237"/>
        <dbReference type="Rhea" id="RHEA-COMP:10747"/>
        <dbReference type="Rhea" id="RHEA-COMP:10748"/>
        <dbReference type="ChEBI" id="CHEBI:83833"/>
        <dbReference type="ChEBI" id="CHEBI:83834"/>
        <dbReference type="EC" id="5.2.1.8"/>
    </reaction>
</comment>
<dbReference type="InterPro" id="IPR015391">
    <property type="entry name" value="SurA_N"/>
</dbReference>
<keyword evidence="1 7" id="KW-0732">Signal</keyword>
<comment type="domain">
    <text evidence="7">The PPIase activity resides only in the second parvulin domain. The N-terminal region and the C-terminal tail are necessary and sufficient for the chaperone activity of SurA. The PPIase activity is dispensable for SurA to function as a chaperone. The N-terminal region and the C-terminal tail are also required for porin recognition.</text>
</comment>
<gene>
    <name evidence="7 9" type="primary">surA</name>
    <name evidence="9" type="ORF">GAK30_00415</name>
</gene>
<feature type="chain" id="PRO_5031657867" description="Chaperone SurA" evidence="7">
    <location>
        <begin position="24"/>
        <end position="473"/>
    </location>
</feature>
<keyword evidence="2 7" id="KW-0677">Repeat</keyword>
<dbReference type="GO" id="GO:0043165">
    <property type="term" value="P:Gram-negative-bacterium-type cell outer membrane assembly"/>
    <property type="evidence" value="ECO:0007669"/>
    <property type="project" value="InterPro"/>
</dbReference>
<keyword evidence="6 7" id="KW-0413">Isomerase</keyword>
<dbReference type="Proteomes" id="UP000461670">
    <property type="component" value="Unassembled WGS sequence"/>
</dbReference>
<dbReference type="PANTHER" id="PTHR47637">
    <property type="entry name" value="CHAPERONE SURA"/>
    <property type="match status" value="1"/>
</dbReference>
<dbReference type="EC" id="5.2.1.8" evidence="7"/>
<dbReference type="GO" id="GO:0006457">
    <property type="term" value="P:protein folding"/>
    <property type="evidence" value="ECO:0007669"/>
    <property type="project" value="UniProtKB-UniRule"/>
</dbReference>
<evidence type="ECO:0000256" key="3">
    <source>
        <dbReference type="ARBA" id="ARBA00022764"/>
    </source>
</evidence>
<evidence type="ECO:0000259" key="8">
    <source>
        <dbReference type="PROSITE" id="PS50198"/>
    </source>
</evidence>
<dbReference type="PANTHER" id="PTHR47637:SF1">
    <property type="entry name" value="CHAPERONE SURA"/>
    <property type="match status" value="1"/>
</dbReference>
<keyword evidence="3 7" id="KW-0574">Periplasm</keyword>
<reference evidence="10" key="1">
    <citation type="journal article" date="2020" name="MBio">
        <title>Horizontal gene transfer to a defensive symbiont with a reduced genome amongst a multipartite beetle microbiome.</title>
        <authorList>
            <person name="Waterworth S.C."/>
            <person name="Florez L.V."/>
            <person name="Rees E.R."/>
            <person name="Hertweck C."/>
            <person name="Kaltenpoth M."/>
            <person name="Kwan J.C."/>
        </authorList>
    </citation>
    <scope>NUCLEOTIDE SEQUENCE [LARGE SCALE GENOMIC DNA]</scope>
</reference>
<dbReference type="Pfam" id="PF09312">
    <property type="entry name" value="SurA_N"/>
    <property type="match status" value="1"/>
</dbReference>
<dbReference type="GO" id="GO:0003755">
    <property type="term" value="F:peptidyl-prolyl cis-trans isomerase activity"/>
    <property type="evidence" value="ECO:0007669"/>
    <property type="project" value="UniProtKB-UniRule"/>
</dbReference>
<dbReference type="InterPro" id="IPR023034">
    <property type="entry name" value="PPIase_SurA"/>
</dbReference>
<dbReference type="InterPro" id="IPR000297">
    <property type="entry name" value="PPIase_PpiC"/>
</dbReference>
<evidence type="ECO:0000313" key="10">
    <source>
        <dbReference type="Proteomes" id="UP000461670"/>
    </source>
</evidence>
<protein>
    <recommendedName>
        <fullName evidence="7">Chaperone SurA</fullName>
    </recommendedName>
    <alternativeName>
        <fullName evidence="7">Peptidyl-prolyl cis-trans isomerase SurA</fullName>
        <shortName evidence="7">PPIase SurA</shortName>
        <ecNumber evidence="7">5.2.1.8</ecNumber>
    </alternativeName>
    <alternativeName>
        <fullName evidence="7">Rotamase SurA</fullName>
    </alternativeName>
</protein>
<comment type="subcellular location">
    <subcellularLocation>
        <location evidence="7">Periplasm</location>
    </subcellularLocation>
    <text evidence="7">Is capable of associating with the outer membrane.</text>
</comment>
<evidence type="ECO:0000256" key="7">
    <source>
        <dbReference type="HAMAP-Rule" id="MF_01183"/>
    </source>
</evidence>
<dbReference type="SUPFAM" id="SSF109998">
    <property type="entry name" value="Triger factor/SurA peptide-binding domain-like"/>
    <property type="match status" value="1"/>
</dbReference>